<dbReference type="Proteomes" id="UP000251835">
    <property type="component" value="Unassembled WGS sequence"/>
</dbReference>
<keyword evidence="6" id="KW-0547">Nucleotide-binding</keyword>
<comment type="caution">
    <text evidence="14">The sequence shown here is derived from an EMBL/GenBank/DDBJ whole genome shotgun (WGS) entry which is preliminary data.</text>
</comment>
<keyword evidence="7 14" id="KW-0418">Kinase</keyword>
<feature type="domain" description="7,8-dihydro-6-hydroxymethylpterin-pyrophosphokinase" evidence="13">
    <location>
        <begin position="10"/>
        <end position="137"/>
    </location>
</feature>
<dbReference type="RefSeq" id="WP_116496955.1">
    <property type="nucleotide sequence ID" value="NZ_QENZ01000005.1"/>
</dbReference>
<evidence type="ECO:0000313" key="14">
    <source>
        <dbReference type="EMBL" id="PVX50103.1"/>
    </source>
</evidence>
<comment type="pathway">
    <text evidence="1">Cofactor biosynthesis; tetrahydrofolate biosynthesis; 2-amino-4-hydroxy-6-hydroxymethyl-7,8-dihydropteridine diphosphate from 7,8-dihydroneopterin triphosphate: step 4/4.</text>
</comment>
<evidence type="ECO:0000256" key="6">
    <source>
        <dbReference type="ARBA" id="ARBA00022741"/>
    </source>
</evidence>
<dbReference type="GO" id="GO:0046656">
    <property type="term" value="P:folic acid biosynthetic process"/>
    <property type="evidence" value="ECO:0007669"/>
    <property type="project" value="UniProtKB-KW"/>
</dbReference>
<evidence type="ECO:0000256" key="4">
    <source>
        <dbReference type="ARBA" id="ARBA00016218"/>
    </source>
</evidence>
<keyword evidence="8" id="KW-0067">ATP-binding</keyword>
<reference evidence="14 15" key="1">
    <citation type="submission" date="2018-05" db="EMBL/GenBank/DDBJ databases">
        <title>Genomic Encyclopedia of Type Strains, Phase IV (KMG-IV): sequencing the most valuable type-strain genomes for metagenomic binning, comparative biology and taxonomic classification.</title>
        <authorList>
            <person name="Goeker M."/>
        </authorList>
    </citation>
    <scope>NUCLEOTIDE SEQUENCE [LARGE SCALE GENOMIC DNA]</scope>
    <source>
        <strain evidence="14 15">DSM 28579</strain>
    </source>
</reference>
<dbReference type="Gene3D" id="3.30.70.560">
    <property type="entry name" value="7,8-Dihydro-6-hydroxymethylpterin-pyrophosphokinase HPPK"/>
    <property type="match status" value="1"/>
</dbReference>
<comment type="similarity">
    <text evidence="2">Belongs to the HPPK family.</text>
</comment>
<dbReference type="GO" id="GO:0046654">
    <property type="term" value="P:tetrahydrofolate biosynthetic process"/>
    <property type="evidence" value="ECO:0007669"/>
    <property type="project" value="UniProtKB-UniPathway"/>
</dbReference>
<dbReference type="SUPFAM" id="SSF55083">
    <property type="entry name" value="6-hydroxymethyl-7,8-dihydropterin pyrophosphokinase, HPPK"/>
    <property type="match status" value="1"/>
</dbReference>
<name>A0A7L4UPY3_BALHA</name>
<keyword evidence="15" id="KW-1185">Reference proteome</keyword>
<evidence type="ECO:0000256" key="10">
    <source>
        <dbReference type="ARBA" id="ARBA00029409"/>
    </source>
</evidence>
<dbReference type="CDD" id="cd00483">
    <property type="entry name" value="HPPK"/>
    <property type="match status" value="1"/>
</dbReference>
<gene>
    <name evidence="14" type="ORF">C7377_1753</name>
</gene>
<evidence type="ECO:0000256" key="5">
    <source>
        <dbReference type="ARBA" id="ARBA00022679"/>
    </source>
</evidence>
<evidence type="ECO:0000256" key="11">
    <source>
        <dbReference type="ARBA" id="ARBA00029766"/>
    </source>
</evidence>
<evidence type="ECO:0000256" key="8">
    <source>
        <dbReference type="ARBA" id="ARBA00022840"/>
    </source>
</evidence>
<protein>
    <recommendedName>
        <fullName evidence="4">2-amino-4-hydroxy-6-hydroxymethyldihydropteridine pyrophosphokinase</fullName>
        <ecNumber evidence="3">2.7.6.3</ecNumber>
    </recommendedName>
    <alternativeName>
        <fullName evidence="11">6-hydroxymethyl-7,8-dihydropterin pyrophosphokinase</fullName>
    </alternativeName>
    <alternativeName>
        <fullName evidence="12">7,8-dihydro-6-hydroxymethylpterin-pyrophosphokinase</fullName>
    </alternativeName>
</protein>
<evidence type="ECO:0000256" key="2">
    <source>
        <dbReference type="ARBA" id="ARBA00005810"/>
    </source>
</evidence>
<evidence type="ECO:0000256" key="7">
    <source>
        <dbReference type="ARBA" id="ARBA00022777"/>
    </source>
</evidence>
<dbReference type="InterPro" id="IPR035907">
    <property type="entry name" value="Hppk_sf"/>
</dbReference>
<accession>A0A7L4UPY3</accession>
<dbReference type="Pfam" id="PF01288">
    <property type="entry name" value="HPPK"/>
    <property type="match status" value="1"/>
</dbReference>
<dbReference type="GO" id="GO:0005524">
    <property type="term" value="F:ATP binding"/>
    <property type="evidence" value="ECO:0007669"/>
    <property type="project" value="UniProtKB-KW"/>
</dbReference>
<evidence type="ECO:0000256" key="3">
    <source>
        <dbReference type="ARBA" id="ARBA00013253"/>
    </source>
</evidence>
<dbReference type="EC" id="2.7.6.3" evidence="3"/>
<dbReference type="UniPathway" id="UPA00077">
    <property type="reaction ID" value="UER00155"/>
</dbReference>
<dbReference type="GO" id="GO:0003848">
    <property type="term" value="F:2-amino-4-hydroxy-6-hydroxymethyldihydropteridine diphosphokinase activity"/>
    <property type="evidence" value="ECO:0007669"/>
    <property type="project" value="UniProtKB-EC"/>
</dbReference>
<comment type="function">
    <text evidence="10">Catalyzes the transfer of pyrophosphate from adenosine triphosphate (ATP) to 6-hydroxymethyl-7,8-dihydropterin, an enzymatic step in folate biosynthesis pathway.</text>
</comment>
<dbReference type="PANTHER" id="PTHR43071:SF1">
    <property type="entry name" value="2-AMINO-4-HYDROXY-6-HYDROXYMETHYLDIHYDROPTERIDINE PYROPHOSPHOKINASE"/>
    <property type="match status" value="1"/>
</dbReference>
<dbReference type="PANTHER" id="PTHR43071">
    <property type="entry name" value="2-AMINO-4-HYDROXY-6-HYDROXYMETHYLDIHYDROPTERIDINE PYROPHOSPHOKINASE"/>
    <property type="match status" value="1"/>
</dbReference>
<sequence>MYQFSHTAFLLLGSNQGDRKLYLKNAVCSISSTCGDIVTQSSYFFSESWGYEDENYINLAIELRTELSPTELLKATQLIEKDLGRTSKTTDQYEARPIDIDILFYDEITLATEQLILPHPRLHLRNFVIQPLQEIAPNFIHPVLHQSITELAKNSTDDGKVWRE</sequence>
<dbReference type="InterPro" id="IPR000550">
    <property type="entry name" value="Hppk"/>
</dbReference>
<evidence type="ECO:0000313" key="15">
    <source>
        <dbReference type="Proteomes" id="UP000251835"/>
    </source>
</evidence>
<dbReference type="OrthoDB" id="9808041at2"/>
<dbReference type="NCBIfam" id="TIGR01498">
    <property type="entry name" value="folK"/>
    <property type="match status" value="1"/>
</dbReference>
<dbReference type="EMBL" id="QENZ01000005">
    <property type="protein sequence ID" value="PVX50103.1"/>
    <property type="molecule type" value="Genomic_DNA"/>
</dbReference>
<evidence type="ECO:0000259" key="13">
    <source>
        <dbReference type="Pfam" id="PF01288"/>
    </source>
</evidence>
<keyword evidence="5" id="KW-0808">Transferase</keyword>
<organism evidence="14 15">
    <name type="scientific">Balneicella halophila</name>
    <dbReference type="NCBI Taxonomy" id="1537566"/>
    <lineage>
        <taxon>Bacteria</taxon>
        <taxon>Pseudomonadati</taxon>
        <taxon>Bacteroidota</taxon>
        <taxon>Bacteroidia</taxon>
        <taxon>Bacteroidales</taxon>
        <taxon>Balneicellaceae</taxon>
        <taxon>Balneicella</taxon>
    </lineage>
</organism>
<proteinExistence type="inferred from homology"/>
<evidence type="ECO:0000256" key="9">
    <source>
        <dbReference type="ARBA" id="ARBA00022909"/>
    </source>
</evidence>
<evidence type="ECO:0000256" key="1">
    <source>
        <dbReference type="ARBA" id="ARBA00005051"/>
    </source>
</evidence>
<evidence type="ECO:0000256" key="12">
    <source>
        <dbReference type="ARBA" id="ARBA00033413"/>
    </source>
</evidence>
<dbReference type="GO" id="GO:0016301">
    <property type="term" value="F:kinase activity"/>
    <property type="evidence" value="ECO:0007669"/>
    <property type="project" value="UniProtKB-KW"/>
</dbReference>
<keyword evidence="9" id="KW-0289">Folate biosynthesis</keyword>
<dbReference type="AlphaFoldDB" id="A0A7L4UPY3"/>